<reference evidence="2" key="1">
    <citation type="submission" date="2013-07" db="EMBL/GenBank/DDBJ databases">
        <title>The genome of an arbuscular mycorrhizal fungus provides insights into the evolution of the oldest plant symbiosis.</title>
        <authorList>
            <consortium name="DOE Joint Genome Institute"/>
            <person name="Tisserant E."/>
            <person name="Malbreil M."/>
            <person name="Kuo A."/>
            <person name="Kohler A."/>
            <person name="Symeonidi A."/>
            <person name="Balestrini R."/>
            <person name="Charron P."/>
            <person name="Duensing N."/>
            <person name="Frei-dit-Frey N."/>
            <person name="Gianinazzi-Pearson V."/>
            <person name="Gilbert B."/>
            <person name="Handa Y."/>
            <person name="Hijri M."/>
            <person name="Kaul R."/>
            <person name="Kawaguchi M."/>
            <person name="Krajinski F."/>
            <person name="Lammers P."/>
            <person name="Lapierre D."/>
            <person name="Masclaux F.G."/>
            <person name="Murat C."/>
            <person name="Morin E."/>
            <person name="Ndikumana S."/>
            <person name="Pagni M."/>
            <person name="Petitpierre D."/>
            <person name="Requena N."/>
            <person name="Rosikiewicz P."/>
            <person name="Riley R."/>
            <person name="Saito K."/>
            <person name="San Clemente H."/>
            <person name="Shapiro H."/>
            <person name="van Tuinen D."/>
            <person name="Becard G."/>
            <person name="Bonfante P."/>
            <person name="Paszkowski U."/>
            <person name="Shachar-Hill Y."/>
            <person name="Young J.P."/>
            <person name="Sanders I.R."/>
            <person name="Henrissat B."/>
            <person name="Rensing S.A."/>
            <person name="Grigoriev I.V."/>
            <person name="Corradi N."/>
            <person name="Roux C."/>
            <person name="Martin F."/>
        </authorList>
    </citation>
    <scope>NUCLEOTIDE SEQUENCE</scope>
    <source>
        <strain evidence="2">DAOM 197198</strain>
    </source>
</reference>
<evidence type="ECO:0000313" key="2">
    <source>
        <dbReference type="EMBL" id="ERZ99483.1"/>
    </source>
</evidence>
<organism evidence="2">
    <name type="scientific">Rhizophagus irregularis (strain DAOM 181602 / DAOM 197198 / MUCL 43194)</name>
    <name type="common">Arbuscular mycorrhizal fungus</name>
    <name type="synonym">Glomus intraradices</name>
    <dbReference type="NCBI Taxonomy" id="747089"/>
    <lineage>
        <taxon>Eukaryota</taxon>
        <taxon>Fungi</taxon>
        <taxon>Fungi incertae sedis</taxon>
        <taxon>Mucoromycota</taxon>
        <taxon>Glomeromycotina</taxon>
        <taxon>Glomeromycetes</taxon>
        <taxon>Glomerales</taxon>
        <taxon>Glomeraceae</taxon>
        <taxon>Rhizophagus</taxon>
    </lineage>
</organism>
<dbReference type="HOGENOM" id="CLU_3143776_0_0_1"/>
<feature type="compositionally biased region" description="Basic and acidic residues" evidence="1">
    <location>
        <begin position="15"/>
        <end position="33"/>
    </location>
</feature>
<dbReference type="AlphaFoldDB" id="U9SU86"/>
<protein>
    <submittedName>
        <fullName evidence="2">Uncharacterized protein</fullName>
    </submittedName>
</protein>
<gene>
    <name evidence="2" type="ORF">GLOINDRAFT_9448</name>
</gene>
<accession>U9SU86</accession>
<dbReference type="EMBL" id="KI297930">
    <property type="protein sequence ID" value="ERZ99483.1"/>
    <property type="molecule type" value="Genomic_DNA"/>
</dbReference>
<proteinExistence type="predicted"/>
<sequence length="49" mass="5745">MLWCTTADRQERDWEGRKFQENTRKKGHERQDCKNGTTSALHASPAIKK</sequence>
<evidence type="ECO:0000256" key="1">
    <source>
        <dbReference type="SAM" id="MobiDB-lite"/>
    </source>
</evidence>
<name>U9SU86_RHIID</name>
<feature type="region of interest" description="Disordered" evidence="1">
    <location>
        <begin position="15"/>
        <end position="49"/>
    </location>
</feature>